<name>A0A8J2N964_FUSEQ</name>
<evidence type="ECO:0008006" key="4">
    <source>
        <dbReference type="Google" id="ProtNLM"/>
    </source>
</evidence>
<protein>
    <recommendedName>
        <fullName evidence="4">Apple domain-containing protein</fullName>
    </recommendedName>
</protein>
<reference evidence="2" key="1">
    <citation type="submission" date="2021-05" db="EMBL/GenBank/DDBJ databases">
        <authorList>
            <person name="Khan N."/>
        </authorList>
    </citation>
    <scope>NUCLEOTIDE SEQUENCE</scope>
</reference>
<evidence type="ECO:0000313" key="2">
    <source>
        <dbReference type="EMBL" id="CAG7558081.1"/>
    </source>
</evidence>
<evidence type="ECO:0000313" key="3">
    <source>
        <dbReference type="Proteomes" id="UP000693738"/>
    </source>
</evidence>
<organism evidence="2 3">
    <name type="scientific">Fusarium equiseti</name>
    <name type="common">Fusarium scirpi</name>
    <dbReference type="NCBI Taxonomy" id="61235"/>
    <lineage>
        <taxon>Eukaryota</taxon>
        <taxon>Fungi</taxon>
        <taxon>Dikarya</taxon>
        <taxon>Ascomycota</taxon>
        <taxon>Pezizomycotina</taxon>
        <taxon>Sordariomycetes</taxon>
        <taxon>Hypocreomycetidae</taxon>
        <taxon>Hypocreales</taxon>
        <taxon>Nectriaceae</taxon>
        <taxon>Fusarium</taxon>
        <taxon>Fusarium incarnatum-equiseti species complex</taxon>
    </lineage>
</organism>
<proteinExistence type="predicted"/>
<dbReference type="EMBL" id="CAJSTJ010000122">
    <property type="protein sequence ID" value="CAG7558081.1"/>
    <property type="molecule type" value="Genomic_DNA"/>
</dbReference>
<accession>A0A8J2N964</accession>
<gene>
    <name evidence="2" type="ORF">FEQUK3_LOCUS3782</name>
</gene>
<keyword evidence="1" id="KW-0732">Signal</keyword>
<dbReference type="AlphaFoldDB" id="A0A8J2N964"/>
<comment type="caution">
    <text evidence="2">The sequence shown here is derived from an EMBL/GenBank/DDBJ whole genome shotgun (WGS) entry which is preliminary data.</text>
</comment>
<dbReference type="Proteomes" id="UP000693738">
    <property type="component" value="Unassembled WGS sequence"/>
</dbReference>
<feature type="chain" id="PRO_5035266567" description="Apple domain-containing protein" evidence="1">
    <location>
        <begin position="20"/>
        <end position="396"/>
    </location>
</feature>
<evidence type="ECO:0000256" key="1">
    <source>
        <dbReference type="SAM" id="SignalP"/>
    </source>
</evidence>
<sequence>MKFQLVLTALLSVASASKAVVTNQLCSTSLGLKSVKNVKTSTKTVNINLTAYKKVCPTVFKTITPKPKTTTRTNTVTSTIVSTLPKGTDTVTTTSTDTSTSTVSESTTITNTAFSTVFVTETPTSTIPTSAGFIPVASDVTYVAKKRDMTGRFVVEERGKSNGNFPQKNICGKGKPPSYHPAVYPQSVTCRKVIKTITTKTVTLKYCIHKPARTTYLPRKTSTRYDTVTTTTTRVVGQPAETITVTATDTATETTTTISTQTDSTTLTETQTSVAPTATVYAACASNNIIGAANGNHGIVAITYNDGGSSNQVAGSSARTAYDCCVACQTTTNCIWTEFFPPGNSCTLVIAPTCSPESTFSTGYKTGSSRNPGSGFIVSNGPCGRIPNQGVYPFSV</sequence>
<feature type="signal peptide" evidence="1">
    <location>
        <begin position="1"/>
        <end position="19"/>
    </location>
</feature>